<feature type="transmembrane region" description="Helical" evidence="1">
    <location>
        <begin position="135"/>
        <end position="157"/>
    </location>
</feature>
<dbReference type="EMBL" id="BAAADB010000009">
    <property type="protein sequence ID" value="GAA0505718.1"/>
    <property type="molecule type" value="Genomic_DNA"/>
</dbReference>
<evidence type="ECO:0000256" key="1">
    <source>
        <dbReference type="SAM" id="Phobius"/>
    </source>
</evidence>
<feature type="transmembrane region" description="Helical" evidence="1">
    <location>
        <begin position="20"/>
        <end position="37"/>
    </location>
</feature>
<name>A0ABP3LSJ0_9DEIO</name>
<feature type="transmembrane region" description="Helical" evidence="1">
    <location>
        <begin position="58"/>
        <end position="77"/>
    </location>
</feature>
<feature type="transmembrane region" description="Helical" evidence="1">
    <location>
        <begin position="237"/>
        <end position="258"/>
    </location>
</feature>
<sequence>MHFSRRNVGLLIRREVEVAVRAGLPILLILVGLLYAVEDHLSPAGSLTAYTEVLCRRTLLLVTPFVWLYGGYRLLTFHRHGTGELETVLGVRPVTRAVAYALALLGVTTFSVLLPSLVTLFTVRSLLISVTPATALQLALNVLQLCTVVSVASSVVWLARGPVWTAALLLTALALPFVVFPAGNFLQRLPAGVALSDTFGMDRLLLVTGLLTLLTLIASGALYWAGATMRPPTRGAGPAALALAALALLVTQVPGRLYDQMTYRRMAVTAALQAPETLHAPSRVGQSTLFVSARSLPDVQALTSYLRIADLHVVEVPFLTTPTWRTADAPVLLLPERRQTANPAALARLAFTRMVPVRDERRDLAQEWACIRQFGARLDLEQEQALWKTYLSGDLQALSTLSRLGAMEDSVISSDVQRAFEVQGQEHCPAAPYLRRVH</sequence>
<evidence type="ECO:0000313" key="2">
    <source>
        <dbReference type="EMBL" id="GAA0505718.1"/>
    </source>
</evidence>
<protein>
    <recommendedName>
        <fullName evidence="4">ABC transporter permease</fullName>
    </recommendedName>
</protein>
<proteinExistence type="predicted"/>
<reference evidence="3" key="1">
    <citation type="journal article" date="2019" name="Int. J. Syst. Evol. Microbiol.">
        <title>The Global Catalogue of Microorganisms (GCM) 10K type strain sequencing project: providing services to taxonomists for standard genome sequencing and annotation.</title>
        <authorList>
            <consortium name="The Broad Institute Genomics Platform"/>
            <consortium name="The Broad Institute Genome Sequencing Center for Infectious Disease"/>
            <person name="Wu L."/>
            <person name="Ma J."/>
        </authorList>
    </citation>
    <scope>NUCLEOTIDE SEQUENCE [LARGE SCALE GENOMIC DNA]</scope>
    <source>
        <strain evidence="3">JCM 14368</strain>
    </source>
</reference>
<feature type="transmembrane region" description="Helical" evidence="1">
    <location>
        <begin position="204"/>
        <end position="225"/>
    </location>
</feature>
<accession>A0ABP3LSJ0</accession>
<keyword evidence="1" id="KW-0812">Transmembrane</keyword>
<dbReference type="Proteomes" id="UP001500191">
    <property type="component" value="Unassembled WGS sequence"/>
</dbReference>
<keyword evidence="1" id="KW-0472">Membrane</keyword>
<keyword evidence="3" id="KW-1185">Reference proteome</keyword>
<evidence type="ECO:0000313" key="3">
    <source>
        <dbReference type="Proteomes" id="UP001500191"/>
    </source>
</evidence>
<gene>
    <name evidence="2" type="ORF">GCM10008937_11990</name>
</gene>
<feature type="transmembrane region" description="Helical" evidence="1">
    <location>
        <begin position="97"/>
        <end position="123"/>
    </location>
</feature>
<evidence type="ECO:0008006" key="4">
    <source>
        <dbReference type="Google" id="ProtNLM"/>
    </source>
</evidence>
<comment type="caution">
    <text evidence="2">The sequence shown here is derived from an EMBL/GenBank/DDBJ whole genome shotgun (WGS) entry which is preliminary data.</text>
</comment>
<organism evidence="2 3">
    <name type="scientific">Deinococcus depolymerans</name>
    <dbReference type="NCBI Taxonomy" id="392408"/>
    <lineage>
        <taxon>Bacteria</taxon>
        <taxon>Thermotogati</taxon>
        <taxon>Deinococcota</taxon>
        <taxon>Deinococci</taxon>
        <taxon>Deinococcales</taxon>
        <taxon>Deinococcaceae</taxon>
        <taxon>Deinococcus</taxon>
    </lineage>
</organism>
<keyword evidence="1" id="KW-1133">Transmembrane helix</keyword>
<feature type="transmembrane region" description="Helical" evidence="1">
    <location>
        <begin position="163"/>
        <end position="183"/>
    </location>
</feature>